<accession>A0A7S2XR90</accession>
<reference evidence="2" key="1">
    <citation type="submission" date="2021-01" db="EMBL/GenBank/DDBJ databases">
        <authorList>
            <person name="Corre E."/>
            <person name="Pelletier E."/>
            <person name="Niang G."/>
            <person name="Scheremetjew M."/>
            <person name="Finn R."/>
            <person name="Kale V."/>
            <person name="Holt S."/>
            <person name="Cochrane G."/>
            <person name="Meng A."/>
            <person name="Brown T."/>
            <person name="Cohen L."/>
        </authorList>
    </citation>
    <scope>NUCLEOTIDE SEQUENCE</scope>
    <source>
        <strain evidence="2">CCMP2084</strain>
    </source>
</reference>
<feature type="compositionally biased region" description="Acidic residues" evidence="1">
    <location>
        <begin position="210"/>
        <end position="220"/>
    </location>
</feature>
<feature type="region of interest" description="Disordered" evidence="1">
    <location>
        <begin position="119"/>
        <end position="148"/>
    </location>
</feature>
<protein>
    <submittedName>
        <fullName evidence="2">Uncharacterized protein</fullName>
    </submittedName>
</protein>
<evidence type="ECO:0000313" key="2">
    <source>
        <dbReference type="EMBL" id="CAD9822706.1"/>
    </source>
</evidence>
<dbReference type="AlphaFoldDB" id="A0A7S2XR90"/>
<feature type="region of interest" description="Disordered" evidence="1">
    <location>
        <begin position="185"/>
        <end position="220"/>
    </location>
</feature>
<name>A0A7S2XR90_9STRA</name>
<organism evidence="2">
    <name type="scientific">Attheya septentrionalis</name>
    <dbReference type="NCBI Taxonomy" id="420275"/>
    <lineage>
        <taxon>Eukaryota</taxon>
        <taxon>Sar</taxon>
        <taxon>Stramenopiles</taxon>
        <taxon>Ochrophyta</taxon>
        <taxon>Bacillariophyta</taxon>
        <taxon>Coscinodiscophyceae</taxon>
        <taxon>Chaetocerotophycidae</taxon>
        <taxon>Chaetocerotales</taxon>
        <taxon>Attheyaceae</taxon>
        <taxon>Attheya</taxon>
    </lineage>
</organism>
<dbReference type="EMBL" id="HBHQ01021532">
    <property type="protein sequence ID" value="CAD9822706.1"/>
    <property type="molecule type" value="Transcribed_RNA"/>
</dbReference>
<proteinExistence type="predicted"/>
<feature type="compositionally biased region" description="Polar residues" evidence="1">
    <location>
        <begin position="185"/>
        <end position="209"/>
    </location>
</feature>
<gene>
    <name evidence="2" type="ORF">ASEP1449_LOCUS14540</name>
</gene>
<sequence>MTDMFLSPPWRSRQQVRRICSLVWLIVIPALRMDVASAFVVVHHHPPVVTSASFGGVSSSSFTAAGGRPFQGMRTTGTELAAVEEWRQYVPLGTALLVIVDILLGSPVANSIMAPMKQASEEANNEKNGGTASTPRRRNPKERVDTNGVAQAALDRARNSMELRSFLEAQKTDWDRMNDIRKTLDSQTSQLETNLSKIQPKTTKSQDTTVDNEDVDSSKS</sequence>
<evidence type="ECO:0000256" key="1">
    <source>
        <dbReference type="SAM" id="MobiDB-lite"/>
    </source>
</evidence>